<feature type="transmembrane region" description="Helical" evidence="1">
    <location>
        <begin position="18"/>
        <end position="41"/>
    </location>
</feature>
<organism evidence="2 3">
    <name type="scientific">Qipengyuania flava</name>
    <dbReference type="NCBI Taxonomy" id="192812"/>
    <lineage>
        <taxon>Bacteria</taxon>
        <taxon>Pseudomonadati</taxon>
        <taxon>Pseudomonadota</taxon>
        <taxon>Alphaproteobacteria</taxon>
        <taxon>Sphingomonadales</taxon>
        <taxon>Erythrobacteraceae</taxon>
        <taxon>Qipengyuania</taxon>
    </lineage>
</organism>
<gene>
    <name evidence="2" type="ORF">D0Y83_04465</name>
</gene>
<keyword evidence="1" id="KW-0812">Transmembrane</keyword>
<dbReference type="AlphaFoldDB" id="A0A5P6N9K0"/>
<feature type="transmembrane region" description="Helical" evidence="1">
    <location>
        <begin position="53"/>
        <end position="72"/>
    </location>
</feature>
<evidence type="ECO:0000313" key="2">
    <source>
        <dbReference type="EMBL" id="QFI62608.1"/>
    </source>
</evidence>
<reference evidence="3" key="1">
    <citation type="submission" date="2018-09" db="EMBL/GenBank/DDBJ databases">
        <title>Nocardia yunnanensis sp. nov., an actinomycete isolated from a soil sample.</title>
        <authorList>
            <person name="Zhang J."/>
        </authorList>
    </citation>
    <scope>NUCLEOTIDE SEQUENCE [LARGE SCALE GENOMIC DNA]</scope>
    <source>
        <strain evidence="3">21-3</strain>
    </source>
</reference>
<dbReference type="EMBL" id="CP032228">
    <property type="protein sequence ID" value="QFI62608.1"/>
    <property type="molecule type" value="Genomic_DNA"/>
</dbReference>
<keyword evidence="1" id="KW-1133">Transmembrane helix</keyword>
<dbReference type="Proteomes" id="UP000325385">
    <property type="component" value="Chromosome"/>
</dbReference>
<dbReference type="RefSeq" id="WP_151885099.1">
    <property type="nucleotide sequence ID" value="NZ_JAASQU010000002.1"/>
</dbReference>
<evidence type="ECO:0000256" key="1">
    <source>
        <dbReference type="SAM" id="Phobius"/>
    </source>
</evidence>
<sequence>MAGVAMGFELTGLEDRELLALTGAYLLASFVLAALLVRLAARAWPARVARHNPWLFPLIPPLATLALARMVLLGCATVSDRVLRTAFRVISGKHSYRRVPIDRYGRYRERRHIRR</sequence>
<accession>A0A5P6N9K0</accession>
<proteinExistence type="predicted"/>
<evidence type="ECO:0000313" key="3">
    <source>
        <dbReference type="Proteomes" id="UP000325385"/>
    </source>
</evidence>
<keyword evidence="1" id="KW-0472">Membrane</keyword>
<name>A0A5P6N9K0_9SPHN</name>
<protein>
    <submittedName>
        <fullName evidence="2">Uncharacterized protein</fullName>
    </submittedName>
</protein>